<keyword evidence="3" id="KW-1185">Reference proteome</keyword>
<protein>
    <submittedName>
        <fullName evidence="2">Alpha/beta hydrolase</fullName>
    </submittedName>
</protein>
<dbReference type="InterPro" id="IPR029058">
    <property type="entry name" value="AB_hydrolase_fold"/>
</dbReference>
<reference evidence="2 3" key="1">
    <citation type="submission" date="2020-02" db="EMBL/GenBank/DDBJ databases">
        <title>Genome sequencing, annotation and comparative genomic analysis of Bacillus tequilensis EA-CB0015, an effective biological control agent against Pseudocercospora fijiensis in banana plants.</title>
        <authorList>
            <person name="Cuellar-Gaviria T.Z."/>
            <person name="Ju K.-S."/>
            <person name="Villegas-Escobar V."/>
        </authorList>
    </citation>
    <scope>NUCLEOTIDE SEQUENCE [LARGE SCALE GENOMIC DNA]</scope>
    <source>
        <strain evidence="2 3">EA-CB0015</strain>
    </source>
</reference>
<dbReference type="InterPro" id="IPR000073">
    <property type="entry name" value="AB_hydrolase_1"/>
</dbReference>
<dbReference type="Pfam" id="PF12697">
    <property type="entry name" value="Abhydrolase_6"/>
    <property type="match status" value="1"/>
</dbReference>
<organism evidence="2 3">
    <name type="scientific">Bacillus tequilensis</name>
    <dbReference type="NCBI Taxonomy" id="227866"/>
    <lineage>
        <taxon>Bacteria</taxon>
        <taxon>Bacillati</taxon>
        <taxon>Bacillota</taxon>
        <taxon>Bacilli</taxon>
        <taxon>Bacillales</taxon>
        <taxon>Bacillaceae</taxon>
        <taxon>Bacillus</taxon>
    </lineage>
</organism>
<accession>A0A6H0WHJ6</accession>
<dbReference type="EMBL" id="CP048852">
    <property type="protein sequence ID" value="QIW78856.1"/>
    <property type="molecule type" value="Genomic_DNA"/>
</dbReference>
<dbReference type="Gene3D" id="3.40.50.1820">
    <property type="entry name" value="alpha/beta hydrolase"/>
    <property type="match status" value="1"/>
</dbReference>
<evidence type="ECO:0000313" key="3">
    <source>
        <dbReference type="Proteomes" id="UP000501914"/>
    </source>
</evidence>
<dbReference type="Proteomes" id="UP000501914">
    <property type="component" value="Chromosome"/>
</dbReference>
<evidence type="ECO:0000259" key="1">
    <source>
        <dbReference type="Pfam" id="PF12697"/>
    </source>
</evidence>
<dbReference type="SUPFAM" id="SSF53474">
    <property type="entry name" value="alpha/beta-Hydrolases"/>
    <property type="match status" value="1"/>
</dbReference>
<keyword evidence="2" id="KW-0378">Hydrolase</keyword>
<dbReference type="InterPro" id="IPR050266">
    <property type="entry name" value="AB_hydrolase_sf"/>
</dbReference>
<feature type="domain" description="AB hydrolase-1" evidence="1">
    <location>
        <begin position="58"/>
        <end position="286"/>
    </location>
</feature>
<evidence type="ECO:0000313" key="2">
    <source>
        <dbReference type="EMBL" id="QIW78856.1"/>
    </source>
</evidence>
<dbReference type="AlphaFoldDB" id="A0A6H0WHJ6"/>
<dbReference type="PANTHER" id="PTHR43798">
    <property type="entry name" value="MONOACYLGLYCEROL LIPASE"/>
    <property type="match status" value="1"/>
</dbReference>
<dbReference type="KEGG" id="bteq:G4P54_02995"/>
<sequence length="300" mass="34058">MSNHSSSIPELSDSGIRYYQTYNESLSLWPVRCKSFYISTRFGQTHVIASGPEDAPPLVLLHGALFSSTMWYPNITDWSSKYRTYAVDIIGDKNKSIPENLSGTRTDYANWLLDVFDNLEIEKSRIIGLSLGGLHTMNFLFRMPERVKSAAILSPAETFLPFHHDFYKYALSLTEPNGVEKFLSWMMRDRNALHPNFVKQFQAGVMWQDGLRNPSPKADGFPYVFTDEELQSVQVPILLLLGEHEVIYDPLSALHRASSLVPGIEAEIIKNAGHVLSMDQPAYVNERVMRFFNAETGISR</sequence>
<name>A0A6H0WHJ6_9BACI</name>
<dbReference type="RefSeq" id="WP_167871727.1">
    <property type="nucleotide sequence ID" value="NZ_CP048852.1"/>
</dbReference>
<dbReference type="GO" id="GO:0016787">
    <property type="term" value="F:hydrolase activity"/>
    <property type="evidence" value="ECO:0007669"/>
    <property type="project" value="UniProtKB-KW"/>
</dbReference>
<gene>
    <name evidence="2" type="ORF">G4P54_02995</name>
</gene>
<proteinExistence type="predicted"/>